<feature type="transmembrane region" description="Helical" evidence="7">
    <location>
        <begin position="358"/>
        <end position="378"/>
    </location>
</feature>
<feature type="transmembrane region" description="Helical" evidence="7">
    <location>
        <begin position="384"/>
        <end position="404"/>
    </location>
</feature>
<sequence length="407" mass="45829">MSTTVSAAQPTSLWRSRPFTILLISALFLNIGNKVYEIVLPLIIYEITHHSSVAMTTMRTAELLPNLLFAVFIGVFVDRVNKKRWVLWMIGAQVILLLFLVALYRSNVLWLPFYYLIGFLLMTFNYGYFNAQVSLQKLSVPNQLLTSANARFTFVETSVGIMGPVFSSLLLLMSNKSNGFLITALFYLFCMLLFRRFSVSEPQVSHKDSHFWQELREGWVAFRSNRSLWMISLFSVFFNCSSIVVNTAAIFFAINDLSLTSSMVALVFSVSGVGGLLGSLLMPRLRSRLGLGALYGCSAILSSIGYLGLYLTTHLFALTGSLFLIGFAFSVYVTSVYTFRHEQTPSHLMGRISGITGCLFRVGMPFTMYASGWMMLWWGTSSIFLSSIIWNAVLIVLYVCTPLWKLK</sequence>
<dbReference type="InterPro" id="IPR011701">
    <property type="entry name" value="MFS"/>
</dbReference>
<dbReference type="Gene3D" id="1.20.1250.20">
    <property type="entry name" value="MFS general substrate transporter like domains"/>
    <property type="match status" value="1"/>
</dbReference>
<keyword evidence="6 7" id="KW-0472">Membrane</keyword>
<evidence type="ECO:0000256" key="3">
    <source>
        <dbReference type="ARBA" id="ARBA00022475"/>
    </source>
</evidence>
<reference evidence="9" key="1">
    <citation type="submission" date="2022-06" db="EMBL/GenBank/DDBJ databases">
        <title>Genome sequencing of Brevibacillus sp. BB3-R1.</title>
        <authorList>
            <person name="Heo J."/>
            <person name="Lee D."/>
            <person name="Won M."/>
            <person name="Han B.-H."/>
            <person name="Hong S.-B."/>
            <person name="Kwon S.-W."/>
        </authorList>
    </citation>
    <scope>NUCLEOTIDE SEQUENCE</scope>
    <source>
        <strain evidence="9">BB3-R1</strain>
    </source>
</reference>
<accession>A0ABY4WNK9</accession>
<feature type="transmembrane region" description="Helical" evidence="7">
    <location>
        <begin position="85"/>
        <end position="104"/>
    </location>
</feature>
<dbReference type="Proteomes" id="UP001056500">
    <property type="component" value="Chromosome"/>
</dbReference>
<feature type="transmembrane region" description="Helical" evidence="7">
    <location>
        <begin position="289"/>
        <end position="309"/>
    </location>
</feature>
<proteinExistence type="predicted"/>
<feature type="transmembrane region" description="Helical" evidence="7">
    <location>
        <begin position="21"/>
        <end position="43"/>
    </location>
</feature>
<feature type="transmembrane region" description="Helical" evidence="7">
    <location>
        <begin position="315"/>
        <end position="337"/>
    </location>
</feature>
<feature type="transmembrane region" description="Helical" evidence="7">
    <location>
        <begin position="179"/>
        <end position="197"/>
    </location>
</feature>
<dbReference type="EMBL" id="CP098755">
    <property type="protein sequence ID" value="USG67420.1"/>
    <property type="molecule type" value="Genomic_DNA"/>
</dbReference>
<dbReference type="CDD" id="cd06173">
    <property type="entry name" value="MFS_MefA_like"/>
    <property type="match status" value="1"/>
</dbReference>
<feature type="transmembrane region" description="Helical" evidence="7">
    <location>
        <begin position="63"/>
        <end position="80"/>
    </location>
</feature>
<dbReference type="PROSITE" id="PS50850">
    <property type="entry name" value="MFS"/>
    <property type="match status" value="1"/>
</dbReference>
<evidence type="ECO:0000313" key="10">
    <source>
        <dbReference type="Proteomes" id="UP001056500"/>
    </source>
</evidence>
<evidence type="ECO:0000313" key="9">
    <source>
        <dbReference type="EMBL" id="USG67420.1"/>
    </source>
</evidence>
<evidence type="ECO:0000259" key="8">
    <source>
        <dbReference type="PROSITE" id="PS50850"/>
    </source>
</evidence>
<feature type="transmembrane region" description="Helical" evidence="7">
    <location>
        <begin position="150"/>
        <end position="173"/>
    </location>
</feature>
<dbReference type="InterPro" id="IPR036259">
    <property type="entry name" value="MFS_trans_sf"/>
</dbReference>
<dbReference type="PANTHER" id="PTHR23513:SF6">
    <property type="entry name" value="MAJOR FACILITATOR SUPERFAMILY ASSOCIATED DOMAIN-CONTAINING PROTEIN"/>
    <property type="match status" value="1"/>
</dbReference>
<feature type="transmembrane region" description="Helical" evidence="7">
    <location>
        <begin position="260"/>
        <end position="282"/>
    </location>
</feature>
<evidence type="ECO:0000256" key="4">
    <source>
        <dbReference type="ARBA" id="ARBA00022692"/>
    </source>
</evidence>
<dbReference type="Pfam" id="PF07690">
    <property type="entry name" value="MFS_1"/>
    <property type="match status" value="1"/>
</dbReference>
<gene>
    <name evidence="9" type="ORF">NDK47_09145</name>
</gene>
<feature type="transmembrane region" description="Helical" evidence="7">
    <location>
        <begin position="110"/>
        <end position="129"/>
    </location>
</feature>
<keyword evidence="2" id="KW-0813">Transport</keyword>
<evidence type="ECO:0000256" key="2">
    <source>
        <dbReference type="ARBA" id="ARBA00022448"/>
    </source>
</evidence>
<comment type="subcellular location">
    <subcellularLocation>
        <location evidence="1">Cell membrane</location>
        <topology evidence="1">Multi-pass membrane protein</topology>
    </subcellularLocation>
</comment>
<dbReference type="RefSeq" id="WP_251874519.1">
    <property type="nucleotide sequence ID" value="NZ_CP098755.1"/>
</dbReference>
<organism evidence="9 10">
    <name type="scientific">Brevibacillus ruminantium</name>
    <dbReference type="NCBI Taxonomy" id="2950604"/>
    <lineage>
        <taxon>Bacteria</taxon>
        <taxon>Bacillati</taxon>
        <taxon>Bacillota</taxon>
        <taxon>Bacilli</taxon>
        <taxon>Bacillales</taxon>
        <taxon>Paenibacillaceae</taxon>
        <taxon>Brevibacillus</taxon>
    </lineage>
</organism>
<keyword evidence="3" id="KW-1003">Cell membrane</keyword>
<dbReference type="SUPFAM" id="SSF103473">
    <property type="entry name" value="MFS general substrate transporter"/>
    <property type="match status" value="1"/>
</dbReference>
<dbReference type="PANTHER" id="PTHR23513">
    <property type="entry name" value="INTEGRAL MEMBRANE EFFLUX PROTEIN-RELATED"/>
    <property type="match status" value="1"/>
</dbReference>
<name>A0ABY4WNK9_9BACL</name>
<keyword evidence="5 7" id="KW-1133">Transmembrane helix</keyword>
<keyword evidence="4 7" id="KW-0812">Transmembrane</keyword>
<evidence type="ECO:0000256" key="1">
    <source>
        <dbReference type="ARBA" id="ARBA00004651"/>
    </source>
</evidence>
<evidence type="ECO:0000256" key="6">
    <source>
        <dbReference type="ARBA" id="ARBA00023136"/>
    </source>
</evidence>
<feature type="domain" description="Major facilitator superfamily (MFS) profile" evidence="8">
    <location>
        <begin position="227"/>
        <end position="407"/>
    </location>
</feature>
<keyword evidence="10" id="KW-1185">Reference proteome</keyword>
<evidence type="ECO:0000256" key="5">
    <source>
        <dbReference type="ARBA" id="ARBA00022989"/>
    </source>
</evidence>
<evidence type="ECO:0000256" key="7">
    <source>
        <dbReference type="SAM" id="Phobius"/>
    </source>
</evidence>
<protein>
    <submittedName>
        <fullName evidence="9">MFS transporter</fullName>
    </submittedName>
</protein>
<feature type="transmembrane region" description="Helical" evidence="7">
    <location>
        <begin position="228"/>
        <end position="254"/>
    </location>
</feature>
<dbReference type="InterPro" id="IPR020846">
    <property type="entry name" value="MFS_dom"/>
</dbReference>